<keyword evidence="5 9" id="KW-0464">Manganese</keyword>
<keyword evidence="9" id="KW-0533">Nickel</keyword>
<dbReference type="InterPro" id="IPR022616">
    <property type="entry name" value="Glyco_hydro_4_C"/>
</dbReference>
<organism evidence="13 14">
    <name type="scientific">Paracidobacterium acidisoli</name>
    <dbReference type="NCBI Taxonomy" id="2303751"/>
    <lineage>
        <taxon>Bacteria</taxon>
        <taxon>Pseudomonadati</taxon>
        <taxon>Acidobacteriota</taxon>
        <taxon>Terriglobia</taxon>
        <taxon>Terriglobales</taxon>
        <taxon>Acidobacteriaceae</taxon>
        <taxon>Paracidobacterium</taxon>
    </lineage>
</organism>
<evidence type="ECO:0000256" key="1">
    <source>
        <dbReference type="ARBA" id="ARBA00010141"/>
    </source>
</evidence>
<feature type="active site" description="Proton acceptor" evidence="7">
    <location>
        <position position="250"/>
    </location>
</feature>
<keyword evidence="3 11" id="KW-0378">Hydrolase</keyword>
<dbReference type="SUPFAM" id="SSF56327">
    <property type="entry name" value="LDH C-terminal domain-like"/>
    <property type="match status" value="1"/>
</dbReference>
<reference evidence="13 14" key="1">
    <citation type="submission" date="2018-08" db="EMBL/GenBank/DDBJ databases">
        <title>Acidipila sp. 4G-K13, an acidobacterium isolated from forest soil.</title>
        <authorList>
            <person name="Gao Z.-H."/>
            <person name="Qiu L.-H."/>
        </authorList>
    </citation>
    <scope>NUCLEOTIDE SEQUENCE [LARGE SCALE GENOMIC DNA]</scope>
    <source>
        <strain evidence="13 14">4G-K13</strain>
    </source>
</reference>
<keyword evidence="9" id="KW-0408">Iron</keyword>
<evidence type="ECO:0000256" key="4">
    <source>
        <dbReference type="ARBA" id="ARBA00023027"/>
    </source>
</evidence>
<keyword evidence="9" id="KW-0170">Cobalt</keyword>
<dbReference type="AlphaFoldDB" id="A0A372IS07"/>
<dbReference type="GO" id="GO:0016616">
    <property type="term" value="F:oxidoreductase activity, acting on the CH-OH group of donors, NAD or NADP as acceptor"/>
    <property type="evidence" value="ECO:0007669"/>
    <property type="project" value="InterPro"/>
</dbReference>
<dbReference type="PRINTS" id="PR00732">
    <property type="entry name" value="GLHYDRLASE4"/>
</dbReference>
<protein>
    <submittedName>
        <fullName evidence="13">6-phospho-beta-glucosidase</fullName>
    </submittedName>
</protein>
<comment type="cofactor">
    <cofactor evidence="11">
        <name>NAD(+)</name>
        <dbReference type="ChEBI" id="CHEBI:57540"/>
    </cofactor>
    <text evidence="11">Binds 1 NAD(+) per subunit.</text>
</comment>
<evidence type="ECO:0000256" key="11">
    <source>
        <dbReference type="RuleBase" id="RU361152"/>
    </source>
</evidence>
<feature type="binding site" evidence="8">
    <location>
        <position position="96"/>
    </location>
    <ligand>
        <name>substrate</name>
    </ligand>
</feature>
<dbReference type="GO" id="GO:0004553">
    <property type="term" value="F:hydrolase activity, hydrolyzing O-glycosyl compounds"/>
    <property type="evidence" value="ECO:0007669"/>
    <property type="project" value="InterPro"/>
</dbReference>
<evidence type="ECO:0000256" key="5">
    <source>
        <dbReference type="ARBA" id="ARBA00023211"/>
    </source>
</evidence>
<dbReference type="Gene3D" id="3.40.50.720">
    <property type="entry name" value="NAD(P)-binding Rossmann-like Domain"/>
    <property type="match status" value="1"/>
</dbReference>
<dbReference type="InterPro" id="IPR015955">
    <property type="entry name" value="Lactate_DH/Glyco_Ohase_4_C"/>
</dbReference>
<dbReference type="Gene3D" id="3.90.110.10">
    <property type="entry name" value="Lactate dehydrogenase/glycoside hydrolase, family 4, C-terminal"/>
    <property type="match status" value="1"/>
</dbReference>
<evidence type="ECO:0000313" key="13">
    <source>
        <dbReference type="EMBL" id="RFU17684.1"/>
    </source>
</evidence>
<sequence>MSKAASNKIALIGGGGVRTPLVIFGIQESAQALHADELVLFDPDAERVRIMADLGRGIVAREGGSLRIRIAASAEDAIAGAGFVLSSLRVGGIASRAQDERIALAHGYPGQETTGPGGFAMGLRTVNASIGYARLMEKHSPDGWLINFTNPAGMITQAISHHTGVKVVGICDTPIELFHRIATALQAPPERVRCDYMGLNHLGWVHRIRLDGKDVLQDLLGDNRALGELYPGNLFDPDLLRSLQMLPTEYLYFYYCRRRALANQRAAGTTRGEEVARLNERLLAELAGYLQSGQIKEAIAAYTAYLNQRSGSYMKLEASAGSAFDEKVDPEQDPFRTATGYHRIALDVMNALIGATPRRIVVNVPNRGAITDIGDEDIVEVPCTISDNSIQPEACGALPEAARGLVLSVKAYERAVIQAALSGSALTARKAMLLYPPIGEWEPSETLLEDILKDSSTRQNFGHP</sequence>
<dbReference type="PANTHER" id="PTHR32092:SF5">
    <property type="entry name" value="6-PHOSPHO-BETA-GLUCOSIDASE"/>
    <property type="match status" value="1"/>
</dbReference>
<dbReference type="GO" id="GO:0046872">
    <property type="term" value="F:metal ion binding"/>
    <property type="evidence" value="ECO:0007669"/>
    <property type="project" value="UniProtKB-KW"/>
</dbReference>
<keyword evidence="6 11" id="KW-0326">Glycosidase</keyword>
<keyword evidence="14" id="KW-1185">Reference proteome</keyword>
<dbReference type="PANTHER" id="PTHR32092">
    <property type="entry name" value="6-PHOSPHO-BETA-GLUCOSIDASE-RELATED"/>
    <property type="match status" value="1"/>
</dbReference>
<feature type="site" description="Increases basicity of active site Tyr" evidence="10">
    <location>
        <position position="112"/>
    </location>
</feature>
<feature type="domain" description="Glycosyl hydrolase family 4 C-terminal" evidence="12">
    <location>
        <begin position="196"/>
        <end position="436"/>
    </location>
</feature>
<feature type="binding site" evidence="9">
    <location>
        <position position="171"/>
    </location>
    <ligand>
        <name>Mn(2+)</name>
        <dbReference type="ChEBI" id="CHEBI:29035"/>
    </ligand>
</feature>
<dbReference type="OrthoDB" id="9808275at2"/>
<evidence type="ECO:0000256" key="10">
    <source>
        <dbReference type="PIRSR" id="PIRSR601088-4"/>
    </source>
</evidence>
<feature type="binding site" evidence="9">
    <location>
        <position position="201"/>
    </location>
    <ligand>
        <name>Mn(2+)</name>
        <dbReference type="ChEBI" id="CHEBI:29035"/>
    </ligand>
</feature>
<feature type="active site" description="Proton donor" evidence="7">
    <location>
        <position position="172"/>
    </location>
</feature>
<evidence type="ECO:0000256" key="8">
    <source>
        <dbReference type="PIRSR" id="PIRSR601088-2"/>
    </source>
</evidence>
<evidence type="ECO:0000313" key="14">
    <source>
        <dbReference type="Proteomes" id="UP000264702"/>
    </source>
</evidence>
<name>A0A372IS07_9BACT</name>
<proteinExistence type="inferred from homology"/>
<gene>
    <name evidence="13" type="ORF">D0Y96_06040</name>
</gene>
<dbReference type="Pfam" id="PF11975">
    <property type="entry name" value="Glyco_hydro_4C"/>
    <property type="match status" value="1"/>
</dbReference>
<keyword evidence="2 9" id="KW-0479">Metal-binding</keyword>
<keyword evidence="4 11" id="KW-0520">NAD</keyword>
<evidence type="ECO:0000256" key="3">
    <source>
        <dbReference type="ARBA" id="ARBA00022801"/>
    </source>
</evidence>
<comment type="caution">
    <text evidence="13">The sequence shown here is derived from an EMBL/GenBank/DDBJ whole genome shotgun (WGS) entry which is preliminary data.</text>
</comment>
<dbReference type="SUPFAM" id="SSF51735">
    <property type="entry name" value="NAD(P)-binding Rossmann-fold domains"/>
    <property type="match status" value="1"/>
</dbReference>
<comment type="similarity">
    <text evidence="1 11">Belongs to the glycosyl hydrolase 4 family.</text>
</comment>
<dbReference type="InterPro" id="IPR036291">
    <property type="entry name" value="NAD(P)-bd_dom_sf"/>
</dbReference>
<dbReference type="Pfam" id="PF02056">
    <property type="entry name" value="Glyco_hydro_4"/>
    <property type="match status" value="1"/>
</dbReference>
<accession>A0A372IS07</accession>
<evidence type="ECO:0000256" key="9">
    <source>
        <dbReference type="PIRSR" id="PIRSR601088-3"/>
    </source>
</evidence>
<dbReference type="RefSeq" id="WP_117298432.1">
    <property type="nucleotide sequence ID" value="NZ_QVQT02000002.1"/>
</dbReference>
<evidence type="ECO:0000259" key="12">
    <source>
        <dbReference type="Pfam" id="PF11975"/>
    </source>
</evidence>
<dbReference type="GO" id="GO:0005975">
    <property type="term" value="P:carbohydrate metabolic process"/>
    <property type="evidence" value="ECO:0007669"/>
    <property type="project" value="InterPro"/>
</dbReference>
<dbReference type="InterPro" id="IPR001088">
    <property type="entry name" value="Glyco_hydro_4"/>
</dbReference>
<evidence type="ECO:0000256" key="6">
    <source>
        <dbReference type="ARBA" id="ARBA00023295"/>
    </source>
</evidence>
<dbReference type="Proteomes" id="UP000264702">
    <property type="component" value="Unassembled WGS sequence"/>
</dbReference>
<evidence type="ECO:0000256" key="7">
    <source>
        <dbReference type="PIRSR" id="PIRSR601088-1"/>
    </source>
</evidence>
<evidence type="ECO:0000256" key="2">
    <source>
        <dbReference type="ARBA" id="ARBA00022723"/>
    </source>
</evidence>
<feature type="binding site" evidence="8">
    <location>
        <position position="150"/>
    </location>
    <ligand>
        <name>substrate</name>
    </ligand>
</feature>
<dbReference type="EMBL" id="QVQT01000002">
    <property type="protein sequence ID" value="RFU17684.1"/>
    <property type="molecule type" value="Genomic_DNA"/>
</dbReference>